<dbReference type="Proteomes" id="UP000249005">
    <property type="component" value="Chromosome 1"/>
</dbReference>
<proteinExistence type="predicted"/>
<protein>
    <submittedName>
        <fullName evidence="1">Uncharacterized protein</fullName>
    </submittedName>
</protein>
<evidence type="ECO:0000313" key="1">
    <source>
        <dbReference type="EMBL" id="SQI42745.1"/>
    </source>
</evidence>
<evidence type="ECO:0000313" key="2">
    <source>
        <dbReference type="Proteomes" id="UP000249005"/>
    </source>
</evidence>
<organism evidence="1 2">
    <name type="scientific">Leminorella richardii</name>
    <dbReference type="NCBI Taxonomy" id="158841"/>
    <lineage>
        <taxon>Bacteria</taxon>
        <taxon>Pseudomonadati</taxon>
        <taxon>Pseudomonadota</taxon>
        <taxon>Gammaproteobacteria</taxon>
        <taxon>Enterobacterales</taxon>
        <taxon>Budviciaceae</taxon>
        <taxon>Leminorella</taxon>
    </lineage>
</organism>
<keyword evidence="2" id="KW-1185">Reference proteome</keyword>
<dbReference type="EMBL" id="LS483470">
    <property type="protein sequence ID" value="SQI42745.1"/>
    <property type="molecule type" value="Genomic_DNA"/>
</dbReference>
<accession>A0A2X4XRX4</accession>
<name>A0A2X4XRX4_9GAMM</name>
<gene>
    <name evidence="1" type="ORF">NCTC12151_02698</name>
</gene>
<reference evidence="1 2" key="1">
    <citation type="submission" date="2018-06" db="EMBL/GenBank/DDBJ databases">
        <authorList>
            <consortium name="Pathogen Informatics"/>
            <person name="Doyle S."/>
        </authorList>
    </citation>
    <scope>NUCLEOTIDE SEQUENCE [LARGE SCALE GENOMIC DNA]</scope>
    <source>
        <strain evidence="1 2">NCTC12151</strain>
    </source>
</reference>
<sequence>MYKLTLPRIGPELDAAICRKVFGMPEWKKAVLRKIRLLPRYSMKWDKALQVTNFFYEMDASDPRLKRYNQYMAGFGPTRKGIAGNVIVWSCPSNVCQAAIYALSIFK</sequence>
<dbReference type="KEGG" id="lri:NCTC12151_02698"/>
<dbReference type="AlphaFoldDB" id="A0A2X4XRX4"/>